<evidence type="ECO:0000313" key="2">
    <source>
        <dbReference type="EMBL" id="NES11739.1"/>
    </source>
</evidence>
<organism evidence="2 3">
    <name type="scientific">Pseudomonas laurentiana</name>
    <dbReference type="NCBI Taxonomy" id="2364649"/>
    <lineage>
        <taxon>Bacteria</taxon>
        <taxon>Pseudomonadati</taxon>
        <taxon>Pseudomonadota</taxon>
        <taxon>Gammaproteobacteria</taxon>
        <taxon>Pseudomonadales</taxon>
        <taxon>Pseudomonadaceae</taxon>
        <taxon>Pseudomonas</taxon>
    </lineage>
</organism>
<protein>
    <submittedName>
        <fullName evidence="2">DUF2269 family protein</fullName>
    </submittedName>
</protein>
<feature type="transmembrane region" description="Helical" evidence="1">
    <location>
        <begin position="48"/>
        <end position="69"/>
    </location>
</feature>
<gene>
    <name evidence="2" type="ORF">G3O07_21580</name>
</gene>
<feature type="transmembrane region" description="Helical" evidence="1">
    <location>
        <begin position="113"/>
        <end position="133"/>
    </location>
</feature>
<name>A0A6I5RVG2_9PSED</name>
<keyword evidence="3" id="KW-1185">Reference proteome</keyword>
<dbReference type="EMBL" id="JAAHBT010000304">
    <property type="protein sequence ID" value="NES11739.1"/>
    <property type="molecule type" value="Genomic_DNA"/>
</dbReference>
<evidence type="ECO:0000256" key="1">
    <source>
        <dbReference type="SAM" id="Phobius"/>
    </source>
</evidence>
<accession>A0A6I5RVG2</accession>
<dbReference type="InterPro" id="IPR018729">
    <property type="entry name" value="DUF2269_transmembrane"/>
</dbReference>
<reference evidence="2 3" key="1">
    <citation type="submission" date="2020-02" db="EMBL/GenBank/DDBJ databases">
        <title>Broccoli isolated Pseudomonas sp.</title>
        <authorList>
            <person name="Fujikawa T."/>
            <person name="Sawada H."/>
        </authorList>
    </citation>
    <scope>NUCLEOTIDE SEQUENCE [LARGE SCALE GENOMIC DNA]</scope>
    <source>
        <strain evidence="2 3">JCM 32154</strain>
    </source>
</reference>
<dbReference type="Pfam" id="PF10027">
    <property type="entry name" value="DUF2269"/>
    <property type="match status" value="1"/>
</dbReference>
<sequence length="136" mass="14644">METLSVMKMLHGLATALSLGCALGLVFRAWRQRASAVAGQATSLQRPWLFVWILMGLSLFSLPFSGWWLVHLVGWPLGQTWLLGGSVLYLLGGVCWLLLVGRLGKATASRRSVVILAGLSGLIFLGIIGLMVAKPV</sequence>
<keyword evidence="1" id="KW-0472">Membrane</keyword>
<evidence type="ECO:0000313" key="3">
    <source>
        <dbReference type="Proteomes" id="UP000471751"/>
    </source>
</evidence>
<keyword evidence="1" id="KW-0812">Transmembrane</keyword>
<feature type="transmembrane region" description="Helical" evidence="1">
    <location>
        <begin position="81"/>
        <end position="101"/>
    </location>
</feature>
<dbReference type="AlphaFoldDB" id="A0A6I5RVG2"/>
<dbReference type="Proteomes" id="UP000471751">
    <property type="component" value="Unassembled WGS sequence"/>
</dbReference>
<dbReference type="RefSeq" id="WP_163939554.1">
    <property type="nucleotide sequence ID" value="NZ_BMQU01000007.1"/>
</dbReference>
<comment type="caution">
    <text evidence="2">The sequence shown here is derived from an EMBL/GenBank/DDBJ whole genome shotgun (WGS) entry which is preliminary data.</text>
</comment>
<proteinExistence type="predicted"/>
<keyword evidence="1" id="KW-1133">Transmembrane helix</keyword>
<feature type="transmembrane region" description="Helical" evidence="1">
    <location>
        <begin position="6"/>
        <end position="27"/>
    </location>
</feature>